<dbReference type="InterPro" id="IPR015943">
    <property type="entry name" value="WD40/YVTN_repeat-like_dom_sf"/>
</dbReference>
<evidence type="ECO:0000256" key="3">
    <source>
        <dbReference type="PROSITE-ProRule" id="PRU00023"/>
    </source>
</evidence>
<proteinExistence type="predicted"/>
<feature type="repeat" description="WD" evidence="4">
    <location>
        <begin position="408"/>
        <end position="443"/>
    </location>
</feature>
<dbReference type="Gene3D" id="1.25.40.20">
    <property type="entry name" value="Ankyrin repeat-containing domain"/>
    <property type="match status" value="1"/>
</dbReference>
<dbReference type="InterPro" id="IPR002110">
    <property type="entry name" value="Ankyrin_rpt"/>
</dbReference>
<protein>
    <submittedName>
        <fullName evidence="6">WD domain, G-beta repeat-containing protein</fullName>
    </submittedName>
</protein>
<dbReference type="SUPFAM" id="SSF50978">
    <property type="entry name" value="WD40 repeat-like"/>
    <property type="match status" value="1"/>
</dbReference>
<sequence>MRCGQREEFQSLLARGTHNINRRDDDDMLIHWASMWGHADIVRTLLDQGALVNAPATALHYACEKGHTDVAQVLLDFGANVNAQTRGETPIELARRRNNTKTVELLEDRIKQEQERKKQELEEKDLQGRIFEFSQTVAWTHKQTAPSAVQCLLRVDDTVWSGGADGNIGVWNAQTGLQVTGIKTSDKRGRMQAMILVDNTVWTTSDEMGGEPTIRVWNSKSLVKITELTGAHTKVIRCLALVISRSPAVQVWSGDLSGVITVWNAQRLKKESEIHLPETGVYSMRQVGSHVWIGGDSHIICYNLKSGDMFTVNNAHARPVNDISLEGDYVWTSSNDHTVKVWRPGATLSDIVRIKEINLDSNVLCLSRISHYNAAQQVLNVYMSGGQTDGTVALWDTRKHSEVERFGAEKNQGTIRCMLWVAENNTLWCGSRDRNIYLWTLKD</sequence>
<dbReference type="EMBL" id="KB008103">
    <property type="protein sequence ID" value="ELR12783.1"/>
    <property type="molecule type" value="Genomic_DNA"/>
</dbReference>
<dbReference type="Proteomes" id="UP000011083">
    <property type="component" value="Unassembled WGS sequence"/>
</dbReference>
<dbReference type="VEuPathDB" id="AmoebaDB:ACA1_093290"/>
<evidence type="ECO:0000313" key="6">
    <source>
        <dbReference type="EMBL" id="ELR12783.1"/>
    </source>
</evidence>
<dbReference type="InterPro" id="IPR050745">
    <property type="entry name" value="Multifunctional_regulatory"/>
</dbReference>
<feature type="repeat" description="WD" evidence="4">
    <location>
        <begin position="313"/>
        <end position="342"/>
    </location>
</feature>
<evidence type="ECO:0000256" key="2">
    <source>
        <dbReference type="ARBA" id="ARBA00023043"/>
    </source>
</evidence>
<dbReference type="PANTHER" id="PTHR24189">
    <property type="entry name" value="MYOTROPHIN"/>
    <property type="match status" value="1"/>
</dbReference>
<keyword evidence="7" id="KW-1185">Reference proteome</keyword>
<reference evidence="6 7" key="1">
    <citation type="journal article" date="2013" name="Genome Biol.">
        <title>Genome of Acanthamoeba castellanii highlights extensive lateral gene transfer and early evolution of tyrosine kinase signaling.</title>
        <authorList>
            <person name="Clarke M."/>
            <person name="Lohan A.J."/>
            <person name="Liu B."/>
            <person name="Lagkouvardos I."/>
            <person name="Roy S."/>
            <person name="Zafar N."/>
            <person name="Bertelli C."/>
            <person name="Schilde C."/>
            <person name="Kianianmomeni A."/>
            <person name="Burglin T.R."/>
            <person name="Frech C."/>
            <person name="Turcotte B."/>
            <person name="Kopec K.O."/>
            <person name="Synnott J.M."/>
            <person name="Choo C."/>
            <person name="Paponov I."/>
            <person name="Finkler A."/>
            <person name="Soon Heng Tan C."/>
            <person name="Hutchins A.P."/>
            <person name="Weinmeier T."/>
            <person name="Rattei T."/>
            <person name="Chu J.S."/>
            <person name="Gimenez G."/>
            <person name="Irimia M."/>
            <person name="Rigden D.J."/>
            <person name="Fitzpatrick D.A."/>
            <person name="Lorenzo-Morales J."/>
            <person name="Bateman A."/>
            <person name="Chiu C.H."/>
            <person name="Tang P."/>
            <person name="Hegemann P."/>
            <person name="Fromm H."/>
            <person name="Raoult D."/>
            <person name="Greub G."/>
            <person name="Miranda-Saavedra D."/>
            <person name="Chen N."/>
            <person name="Nash P."/>
            <person name="Ginger M.L."/>
            <person name="Horn M."/>
            <person name="Schaap P."/>
            <person name="Caler L."/>
            <person name="Loftus B."/>
        </authorList>
    </citation>
    <scope>NUCLEOTIDE SEQUENCE [LARGE SCALE GENOMIC DNA]</scope>
    <source>
        <strain evidence="6 7">Neff</strain>
    </source>
</reference>
<dbReference type="KEGG" id="acan:ACA1_093290"/>
<dbReference type="STRING" id="1257118.L8GJ50"/>
<evidence type="ECO:0000313" key="7">
    <source>
        <dbReference type="Proteomes" id="UP000011083"/>
    </source>
</evidence>
<keyword evidence="5" id="KW-0175">Coiled coil</keyword>
<dbReference type="SMART" id="SM00248">
    <property type="entry name" value="ANK"/>
    <property type="match status" value="3"/>
</dbReference>
<dbReference type="PROSITE" id="PS50294">
    <property type="entry name" value="WD_REPEATS_REGION"/>
    <property type="match status" value="1"/>
</dbReference>
<gene>
    <name evidence="6" type="ORF">ACA1_093290</name>
</gene>
<feature type="coiled-coil region" evidence="5">
    <location>
        <begin position="96"/>
        <end position="129"/>
    </location>
</feature>
<keyword evidence="4" id="KW-0853">WD repeat</keyword>
<dbReference type="SUPFAM" id="SSF48403">
    <property type="entry name" value="Ankyrin repeat"/>
    <property type="match status" value="1"/>
</dbReference>
<dbReference type="PROSITE" id="PS50088">
    <property type="entry name" value="ANK_REPEAT"/>
    <property type="match status" value="2"/>
</dbReference>
<dbReference type="AlphaFoldDB" id="L8GJ50"/>
<dbReference type="RefSeq" id="XP_004334796.1">
    <property type="nucleotide sequence ID" value="XM_004334748.1"/>
</dbReference>
<keyword evidence="1" id="KW-0677">Repeat</keyword>
<dbReference type="GeneID" id="14913474"/>
<organism evidence="6 7">
    <name type="scientific">Acanthamoeba castellanii (strain ATCC 30010 / Neff)</name>
    <dbReference type="NCBI Taxonomy" id="1257118"/>
    <lineage>
        <taxon>Eukaryota</taxon>
        <taxon>Amoebozoa</taxon>
        <taxon>Discosea</taxon>
        <taxon>Longamoebia</taxon>
        <taxon>Centramoebida</taxon>
        <taxon>Acanthamoebidae</taxon>
        <taxon>Acanthamoeba</taxon>
    </lineage>
</organism>
<evidence type="ECO:0000256" key="1">
    <source>
        <dbReference type="ARBA" id="ARBA00022737"/>
    </source>
</evidence>
<dbReference type="Pfam" id="PF12796">
    <property type="entry name" value="Ank_2"/>
    <property type="match status" value="1"/>
</dbReference>
<accession>L8GJ50</accession>
<dbReference type="Gene3D" id="2.130.10.10">
    <property type="entry name" value="YVTN repeat-like/Quinoprotein amine dehydrogenase"/>
    <property type="match status" value="1"/>
</dbReference>
<dbReference type="InterPro" id="IPR036322">
    <property type="entry name" value="WD40_repeat_dom_sf"/>
</dbReference>
<dbReference type="Pfam" id="PF00400">
    <property type="entry name" value="WD40"/>
    <property type="match status" value="1"/>
</dbReference>
<evidence type="ECO:0000256" key="5">
    <source>
        <dbReference type="SAM" id="Coils"/>
    </source>
</evidence>
<evidence type="ECO:0000256" key="4">
    <source>
        <dbReference type="PROSITE-ProRule" id="PRU00221"/>
    </source>
</evidence>
<dbReference type="SMART" id="SM00320">
    <property type="entry name" value="WD40"/>
    <property type="match status" value="4"/>
</dbReference>
<feature type="repeat" description="ANK" evidence="3">
    <location>
        <begin position="54"/>
        <end position="86"/>
    </location>
</feature>
<dbReference type="OrthoDB" id="20872at2759"/>
<dbReference type="PANTHER" id="PTHR24189:SF50">
    <property type="entry name" value="ANKYRIN REPEAT AND SOCS BOX PROTEIN 2"/>
    <property type="match status" value="1"/>
</dbReference>
<dbReference type="Pfam" id="PF00023">
    <property type="entry name" value="Ank"/>
    <property type="match status" value="1"/>
</dbReference>
<dbReference type="PROSITE" id="PS50082">
    <property type="entry name" value="WD_REPEATS_2"/>
    <property type="match status" value="2"/>
</dbReference>
<name>L8GJ50_ACACF</name>
<dbReference type="InterPro" id="IPR001680">
    <property type="entry name" value="WD40_rpt"/>
</dbReference>
<feature type="repeat" description="ANK" evidence="3">
    <location>
        <begin position="25"/>
        <end position="57"/>
    </location>
</feature>
<dbReference type="PROSITE" id="PS50297">
    <property type="entry name" value="ANK_REP_REGION"/>
    <property type="match status" value="2"/>
</dbReference>
<keyword evidence="2 3" id="KW-0040">ANK repeat</keyword>
<dbReference type="InterPro" id="IPR036770">
    <property type="entry name" value="Ankyrin_rpt-contain_sf"/>
</dbReference>